<reference evidence="2" key="1">
    <citation type="submission" date="2022-11" db="UniProtKB">
        <authorList>
            <consortium name="WormBaseParasite"/>
        </authorList>
    </citation>
    <scope>IDENTIFICATION</scope>
</reference>
<name>A0A915CPC0_9BILA</name>
<accession>A0A915CPC0</accession>
<protein>
    <submittedName>
        <fullName evidence="2">Uncharacterized protein</fullName>
    </submittedName>
</protein>
<dbReference type="Proteomes" id="UP000887574">
    <property type="component" value="Unplaced"/>
</dbReference>
<evidence type="ECO:0000313" key="2">
    <source>
        <dbReference type="WBParaSite" id="jg11212"/>
    </source>
</evidence>
<sequence>MPCLNKTRLYQCNVHNLDGSLKQWHDLDSTLFHSAGVSFHCELFGVLLELKRLHKAIKQEHGQNRAAELELCLAPFPVLELSKCMSTFATILAGALLVATFEFLVH</sequence>
<keyword evidence="1" id="KW-1185">Reference proteome</keyword>
<dbReference type="WBParaSite" id="jg11212">
    <property type="protein sequence ID" value="jg11212"/>
    <property type="gene ID" value="jg11212"/>
</dbReference>
<organism evidence="1 2">
    <name type="scientific">Ditylenchus dipsaci</name>
    <dbReference type="NCBI Taxonomy" id="166011"/>
    <lineage>
        <taxon>Eukaryota</taxon>
        <taxon>Metazoa</taxon>
        <taxon>Ecdysozoa</taxon>
        <taxon>Nematoda</taxon>
        <taxon>Chromadorea</taxon>
        <taxon>Rhabditida</taxon>
        <taxon>Tylenchina</taxon>
        <taxon>Tylenchomorpha</taxon>
        <taxon>Sphaerularioidea</taxon>
        <taxon>Anguinidae</taxon>
        <taxon>Anguininae</taxon>
        <taxon>Ditylenchus</taxon>
    </lineage>
</organism>
<proteinExistence type="predicted"/>
<dbReference type="AlphaFoldDB" id="A0A915CPC0"/>
<evidence type="ECO:0000313" key="1">
    <source>
        <dbReference type="Proteomes" id="UP000887574"/>
    </source>
</evidence>